<dbReference type="OrthoDB" id="2543325at2"/>
<sequence length="229" mass="27231">MQERITWRKDWLSIYESPFSVYDKICYANVITQNEFFKHFSSPSDSSDSFLLIRGLDHAKIENLISYPLKSQSLNTITMLSEDFLNYKDHPDDFFNKNLYYCSHCSMTGYHSLFFQFKYVKECPFHLEPLKNNCRVCNKSLTYNFHKIPLNTQSCTKCKEPILFHKHSYPNYKTYTKSDIKSQDVLDLLNMDIKFKQILKGISFPRIKLREKEDLNSVLYIISEIKRST</sequence>
<evidence type="ECO:0000313" key="2">
    <source>
        <dbReference type="Proteomes" id="UP000190626"/>
    </source>
</evidence>
<gene>
    <name evidence="1" type="ORF">BC351_13635</name>
</gene>
<keyword evidence="2" id="KW-1185">Reference proteome</keyword>
<organism evidence="1 2">
    <name type="scientific">Paenibacillus ferrarius</name>
    <dbReference type="NCBI Taxonomy" id="1469647"/>
    <lineage>
        <taxon>Bacteria</taxon>
        <taxon>Bacillati</taxon>
        <taxon>Bacillota</taxon>
        <taxon>Bacilli</taxon>
        <taxon>Bacillales</taxon>
        <taxon>Paenibacillaceae</taxon>
        <taxon>Paenibacillus</taxon>
    </lineage>
</organism>
<proteinExistence type="predicted"/>
<dbReference type="RefSeq" id="WP_079421281.1">
    <property type="nucleotide sequence ID" value="NZ_MBTG01000072.1"/>
</dbReference>
<dbReference type="Proteomes" id="UP000190626">
    <property type="component" value="Unassembled WGS sequence"/>
</dbReference>
<protein>
    <submittedName>
        <fullName evidence="1">Uncharacterized protein</fullName>
    </submittedName>
</protein>
<comment type="caution">
    <text evidence="1">The sequence shown here is derived from an EMBL/GenBank/DDBJ whole genome shotgun (WGS) entry which is preliminary data.</text>
</comment>
<evidence type="ECO:0000313" key="1">
    <source>
        <dbReference type="EMBL" id="OPH46957.1"/>
    </source>
</evidence>
<name>A0A1V4H7N4_9BACL</name>
<accession>A0A1V4H7N4</accession>
<dbReference type="AlphaFoldDB" id="A0A1V4H7N4"/>
<reference evidence="2" key="1">
    <citation type="submission" date="2016-07" db="EMBL/GenBank/DDBJ databases">
        <authorList>
            <person name="Florea S."/>
            <person name="Webb J.S."/>
            <person name="Jaromczyk J."/>
            <person name="Schardl C.L."/>
        </authorList>
    </citation>
    <scope>NUCLEOTIDE SEQUENCE [LARGE SCALE GENOMIC DNA]</scope>
    <source>
        <strain evidence="2">CY1</strain>
    </source>
</reference>
<dbReference type="EMBL" id="MBTG01000072">
    <property type="protein sequence ID" value="OPH46957.1"/>
    <property type="molecule type" value="Genomic_DNA"/>
</dbReference>